<sequence>MGGLNGSGGIDVPRAPFADARLALASEAVPSDQLWRAAIHAAREAAALAADLRRQLRSVR</sequence>
<dbReference type="Proteomes" id="UP001161325">
    <property type="component" value="Unassembled WGS sequence"/>
</dbReference>
<evidence type="ECO:0000313" key="1">
    <source>
        <dbReference type="EMBL" id="GLC23774.1"/>
    </source>
</evidence>
<accession>A0AA37VDJ4</accession>
<name>A0AA37VDJ4_9BACT</name>
<gene>
    <name evidence="1" type="ORF">rosag_02870</name>
</gene>
<comment type="caution">
    <text evidence="1">The sequence shown here is derived from an EMBL/GenBank/DDBJ whole genome shotgun (WGS) entry which is preliminary data.</text>
</comment>
<dbReference type="EMBL" id="BRXS01000001">
    <property type="protein sequence ID" value="GLC23774.1"/>
    <property type="molecule type" value="Genomic_DNA"/>
</dbReference>
<organism evidence="1 2">
    <name type="scientific">Roseisolibacter agri</name>
    <dbReference type="NCBI Taxonomy" id="2014610"/>
    <lineage>
        <taxon>Bacteria</taxon>
        <taxon>Pseudomonadati</taxon>
        <taxon>Gemmatimonadota</taxon>
        <taxon>Gemmatimonadia</taxon>
        <taxon>Gemmatimonadales</taxon>
        <taxon>Gemmatimonadaceae</taxon>
        <taxon>Roseisolibacter</taxon>
    </lineage>
</organism>
<keyword evidence="2" id="KW-1185">Reference proteome</keyword>
<dbReference type="AlphaFoldDB" id="A0AA37VDJ4"/>
<proteinExistence type="predicted"/>
<protein>
    <submittedName>
        <fullName evidence="1">Uncharacterized protein</fullName>
    </submittedName>
</protein>
<evidence type="ECO:0000313" key="2">
    <source>
        <dbReference type="Proteomes" id="UP001161325"/>
    </source>
</evidence>
<reference evidence="1" key="1">
    <citation type="submission" date="2022-08" db="EMBL/GenBank/DDBJ databases">
        <title>Draft genome sequencing of Roseisolibacter agri AW1220.</title>
        <authorList>
            <person name="Tobiishi Y."/>
            <person name="Tonouchi A."/>
        </authorList>
    </citation>
    <scope>NUCLEOTIDE SEQUENCE</scope>
    <source>
        <strain evidence="1">AW1220</strain>
    </source>
</reference>
<dbReference type="RefSeq" id="WP_284348220.1">
    <property type="nucleotide sequence ID" value="NZ_BRXS01000001.1"/>
</dbReference>